<reference evidence="1" key="1">
    <citation type="submission" date="2023-07" db="EMBL/GenBank/DDBJ databases">
        <title>Black Yeasts Isolated from many extreme environments.</title>
        <authorList>
            <person name="Coleine C."/>
            <person name="Stajich J.E."/>
            <person name="Selbmann L."/>
        </authorList>
    </citation>
    <scope>NUCLEOTIDE SEQUENCE</scope>
    <source>
        <strain evidence="1">CCFEE 5714</strain>
    </source>
</reference>
<dbReference type="EMBL" id="JAUTXU010000112">
    <property type="protein sequence ID" value="KAK3707252.1"/>
    <property type="molecule type" value="Genomic_DNA"/>
</dbReference>
<proteinExistence type="predicted"/>
<dbReference type="Proteomes" id="UP001281147">
    <property type="component" value="Unassembled WGS sequence"/>
</dbReference>
<evidence type="ECO:0000313" key="2">
    <source>
        <dbReference type="Proteomes" id="UP001281147"/>
    </source>
</evidence>
<accession>A0ACC3N0E6</accession>
<protein>
    <submittedName>
        <fullName evidence="1">Uncharacterized protein</fullName>
    </submittedName>
</protein>
<sequence>MATIDPARLPGEAVDPGQAQGAQIPLQSFTLPDFPPEAQGLKALTLTADIKVDEYQKLLDEPWTIPPLPTGIESLTLELFMMGYPPGFLAQLAERLPNLKSVVIYSQLFAGITPESREDAVEFFKKSQNLRALHLLDVFAKEKFFSECGKWLRYNTSETPGEARRGLMFLEVNYTFRHEDEDFMHKIQATELPDLIGPGLISCSFNVAVPENAEDDPDDPSNLLKAGDKQGVMAFNKSIAPDPVIALTEEENSPKGLRALNLTLYTLTLEHLKKVLEVQNHVMVLSVTLDVSPGEAWKKQLLEALEPCKSLEQVEIVANPTLQFFMEVQNPRHGIMGKTFPSAEDMQALSSKCEKLSALSVNILRAPNFGTVDWEKKDGKWTGGVTEGKGVPAEQAAPSQGMVVPE</sequence>
<keyword evidence="2" id="KW-1185">Reference proteome</keyword>
<comment type="caution">
    <text evidence="1">The sequence shown here is derived from an EMBL/GenBank/DDBJ whole genome shotgun (WGS) entry which is preliminary data.</text>
</comment>
<organism evidence="1 2">
    <name type="scientific">Vermiconidia calcicola</name>
    <dbReference type="NCBI Taxonomy" id="1690605"/>
    <lineage>
        <taxon>Eukaryota</taxon>
        <taxon>Fungi</taxon>
        <taxon>Dikarya</taxon>
        <taxon>Ascomycota</taxon>
        <taxon>Pezizomycotina</taxon>
        <taxon>Dothideomycetes</taxon>
        <taxon>Dothideomycetidae</taxon>
        <taxon>Mycosphaerellales</taxon>
        <taxon>Extremaceae</taxon>
        <taxon>Vermiconidia</taxon>
    </lineage>
</organism>
<name>A0ACC3N0E6_9PEZI</name>
<evidence type="ECO:0000313" key="1">
    <source>
        <dbReference type="EMBL" id="KAK3707252.1"/>
    </source>
</evidence>
<gene>
    <name evidence="1" type="ORF">LTR37_012253</name>
</gene>